<accession>A0A7R9M2A9</accession>
<gene>
    <name evidence="3" type="ORF">ONB1V03_LOCUS8918</name>
</gene>
<dbReference type="SUPFAM" id="SSF53474">
    <property type="entry name" value="alpha/beta-Hydrolases"/>
    <property type="match status" value="1"/>
</dbReference>
<proteinExistence type="predicted"/>
<dbReference type="InterPro" id="IPR002018">
    <property type="entry name" value="CarbesteraseB"/>
</dbReference>
<dbReference type="EMBL" id="CAJPVJ010005335">
    <property type="protein sequence ID" value="CAG2169441.1"/>
    <property type="molecule type" value="Genomic_DNA"/>
</dbReference>
<evidence type="ECO:0000313" key="3">
    <source>
        <dbReference type="EMBL" id="CAD7652254.1"/>
    </source>
</evidence>
<dbReference type="OrthoDB" id="19653at2759"/>
<evidence type="ECO:0000256" key="1">
    <source>
        <dbReference type="ARBA" id="ARBA00023180"/>
    </source>
</evidence>
<reference evidence="3" key="1">
    <citation type="submission" date="2020-11" db="EMBL/GenBank/DDBJ databases">
        <authorList>
            <person name="Tran Van P."/>
        </authorList>
    </citation>
    <scope>NUCLEOTIDE SEQUENCE</scope>
</reference>
<evidence type="ECO:0000259" key="2">
    <source>
        <dbReference type="Pfam" id="PF00135"/>
    </source>
</evidence>
<dbReference type="Gene3D" id="3.40.50.1820">
    <property type="entry name" value="alpha/beta hydrolase"/>
    <property type="match status" value="1"/>
</dbReference>
<keyword evidence="4" id="KW-1185">Reference proteome</keyword>
<dbReference type="EMBL" id="OC920160">
    <property type="protein sequence ID" value="CAD7652254.1"/>
    <property type="molecule type" value="Genomic_DNA"/>
</dbReference>
<dbReference type="Proteomes" id="UP000728032">
    <property type="component" value="Unassembled WGS sequence"/>
</dbReference>
<dbReference type="AlphaFoldDB" id="A0A7R9M2A9"/>
<organism evidence="3">
    <name type="scientific">Oppiella nova</name>
    <dbReference type="NCBI Taxonomy" id="334625"/>
    <lineage>
        <taxon>Eukaryota</taxon>
        <taxon>Metazoa</taxon>
        <taxon>Ecdysozoa</taxon>
        <taxon>Arthropoda</taxon>
        <taxon>Chelicerata</taxon>
        <taxon>Arachnida</taxon>
        <taxon>Acari</taxon>
        <taxon>Acariformes</taxon>
        <taxon>Sarcoptiformes</taxon>
        <taxon>Oribatida</taxon>
        <taxon>Brachypylina</taxon>
        <taxon>Oppioidea</taxon>
        <taxon>Oppiidae</taxon>
        <taxon>Oppiella</taxon>
    </lineage>
</organism>
<protein>
    <recommendedName>
        <fullName evidence="2">Carboxylesterase type B domain-containing protein</fullName>
    </recommendedName>
</protein>
<keyword evidence="1" id="KW-0325">Glycoprotein</keyword>
<dbReference type="Pfam" id="PF00135">
    <property type="entry name" value="COesterase"/>
    <property type="match status" value="1"/>
</dbReference>
<evidence type="ECO:0000313" key="4">
    <source>
        <dbReference type="Proteomes" id="UP000728032"/>
    </source>
</evidence>
<feature type="domain" description="Carboxylesterase type B" evidence="2">
    <location>
        <begin position="16"/>
        <end position="75"/>
    </location>
</feature>
<sequence length="92" mass="10761">MGYQPNKMTVFGCNDRHMCHGASSQYVYGKPVRYPQMFSETDYGFSLDVMKMWTNFAKNIKLREEWPLFLTNKPNVVPKVEDLNPNPNILIQ</sequence>
<name>A0A7R9M2A9_9ACAR</name>
<dbReference type="InterPro" id="IPR029058">
    <property type="entry name" value="AB_hydrolase_fold"/>
</dbReference>